<dbReference type="AlphaFoldDB" id="A0A0D1ZVQ3"/>
<name>A0A0D1ZVQ3_9EURO</name>
<accession>A0A0D1ZVQ3</accession>
<protein>
    <submittedName>
        <fullName evidence="2">Uncharacterized protein</fullName>
    </submittedName>
</protein>
<evidence type="ECO:0000313" key="3">
    <source>
        <dbReference type="Proteomes" id="UP000053328"/>
    </source>
</evidence>
<dbReference type="RefSeq" id="XP_016237013.1">
    <property type="nucleotide sequence ID" value="XM_016378336.1"/>
</dbReference>
<evidence type="ECO:0000313" key="2">
    <source>
        <dbReference type="EMBL" id="KIW16797.1"/>
    </source>
</evidence>
<feature type="region of interest" description="Disordered" evidence="1">
    <location>
        <begin position="107"/>
        <end position="161"/>
    </location>
</feature>
<evidence type="ECO:0000256" key="1">
    <source>
        <dbReference type="SAM" id="MobiDB-lite"/>
    </source>
</evidence>
<gene>
    <name evidence="2" type="ORF">PV08_03987</name>
</gene>
<proteinExistence type="predicted"/>
<dbReference type="GeneID" id="27331070"/>
<keyword evidence="3" id="KW-1185">Reference proteome</keyword>
<dbReference type="HOGENOM" id="CLU_1643723_0_0_1"/>
<reference evidence="2 3" key="1">
    <citation type="submission" date="2015-01" db="EMBL/GenBank/DDBJ databases">
        <title>The Genome Sequence of Exophiala spinifera CBS89968.</title>
        <authorList>
            <consortium name="The Broad Institute Genomics Platform"/>
            <person name="Cuomo C."/>
            <person name="de Hoog S."/>
            <person name="Gorbushina A."/>
            <person name="Stielow B."/>
            <person name="Teixiera M."/>
            <person name="Abouelleil A."/>
            <person name="Chapman S.B."/>
            <person name="Priest M."/>
            <person name="Young S.K."/>
            <person name="Wortman J."/>
            <person name="Nusbaum C."/>
            <person name="Birren B."/>
        </authorList>
    </citation>
    <scope>NUCLEOTIDE SEQUENCE [LARGE SCALE GENOMIC DNA]</scope>
    <source>
        <strain evidence="2 3">CBS 89968</strain>
    </source>
</reference>
<feature type="region of interest" description="Disordered" evidence="1">
    <location>
        <begin position="1"/>
        <end position="22"/>
    </location>
</feature>
<dbReference type="Proteomes" id="UP000053328">
    <property type="component" value="Unassembled WGS sequence"/>
</dbReference>
<dbReference type="VEuPathDB" id="FungiDB:PV08_03987"/>
<organism evidence="2 3">
    <name type="scientific">Exophiala spinifera</name>
    <dbReference type="NCBI Taxonomy" id="91928"/>
    <lineage>
        <taxon>Eukaryota</taxon>
        <taxon>Fungi</taxon>
        <taxon>Dikarya</taxon>
        <taxon>Ascomycota</taxon>
        <taxon>Pezizomycotina</taxon>
        <taxon>Eurotiomycetes</taxon>
        <taxon>Chaetothyriomycetidae</taxon>
        <taxon>Chaetothyriales</taxon>
        <taxon>Herpotrichiellaceae</taxon>
        <taxon>Exophiala</taxon>
    </lineage>
</organism>
<dbReference type="EMBL" id="KN847494">
    <property type="protein sequence ID" value="KIW16797.1"/>
    <property type="molecule type" value="Genomic_DNA"/>
</dbReference>
<sequence>MGCMFSRRSSYADDEPAAPPRPVVVAQTTPASETTIKGVVIGGDDLRLKASVHPRPRYPSSIYSPPNTLNQRMLDDACRYRSPSDADSSKYNLPEWAATYRSCQGNPFDTKGKKPLRRGKLALTGSCDGGGPSSGEEKRSALAAPDGAVSHALGDVVGRRL</sequence>